<organism evidence="9 10">
    <name type="scientific">Dreissena polymorpha</name>
    <name type="common">Zebra mussel</name>
    <name type="synonym">Mytilus polymorpha</name>
    <dbReference type="NCBI Taxonomy" id="45954"/>
    <lineage>
        <taxon>Eukaryota</taxon>
        <taxon>Metazoa</taxon>
        <taxon>Spiralia</taxon>
        <taxon>Lophotrochozoa</taxon>
        <taxon>Mollusca</taxon>
        <taxon>Bivalvia</taxon>
        <taxon>Autobranchia</taxon>
        <taxon>Heteroconchia</taxon>
        <taxon>Euheterodonta</taxon>
        <taxon>Imparidentia</taxon>
        <taxon>Neoheterodontei</taxon>
        <taxon>Myida</taxon>
        <taxon>Dreissenoidea</taxon>
        <taxon>Dreissenidae</taxon>
        <taxon>Dreissena</taxon>
    </lineage>
</organism>
<proteinExistence type="inferred from homology"/>
<dbReference type="NCBIfam" id="TIGR02962">
    <property type="entry name" value="hdxy_isourate"/>
    <property type="match status" value="1"/>
</dbReference>
<evidence type="ECO:0000256" key="4">
    <source>
        <dbReference type="ARBA" id="ARBA00011881"/>
    </source>
</evidence>
<evidence type="ECO:0000259" key="8">
    <source>
        <dbReference type="SMART" id="SM00095"/>
    </source>
</evidence>
<dbReference type="Pfam" id="PF00576">
    <property type="entry name" value="Transthyretin"/>
    <property type="match status" value="1"/>
</dbReference>
<keyword evidence="7" id="KW-0378">Hydrolase</keyword>
<evidence type="ECO:0000256" key="3">
    <source>
        <dbReference type="ARBA" id="ARBA00009850"/>
    </source>
</evidence>
<dbReference type="InterPro" id="IPR000895">
    <property type="entry name" value="Transthyretin/HIU_hydrolase"/>
</dbReference>
<protein>
    <recommendedName>
        <fullName evidence="5">hydroxyisourate hydrolase</fullName>
        <ecNumber evidence="5">3.5.2.17</ecNumber>
    </recommendedName>
</protein>
<dbReference type="PANTHER" id="PTHR10395:SF7">
    <property type="entry name" value="5-HYDROXYISOURATE HYDROLASE"/>
    <property type="match status" value="1"/>
</dbReference>
<dbReference type="PANTHER" id="PTHR10395">
    <property type="entry name" value="URICASE AND TRANSTHYRETIN-RELATED"/>
    <property type="match status" value="1"/>
</dbReference>
<evidence type="ECO:0000256" key="2">
    <source>
        <dbReference type="ARBA" id="ARBA00002704"/>
    </source>
</evidence>
<comment type="subunit">
    <text evidence="4">Homotetramer.</text>
</comment>
<dbReference type="EMBL" id="JAIWYP010000004">
    <property type="protein sequence ID" value="KAH3841548.1"/>
    <property type="molecule type" value="Genomic_DNA"/>
</dbReference>
<comment type="function">
    <text evidence="2">Catalyzes the hydrolysis of 5-hydroxyisourate (HIU) to 2-oxo-4-hydroxy-4-carboxy-5-ureidoimidazoline (OHCU).</text>
</comment>
<accession>A0A9D4KL55</accession>
<reference evidence="9" key="2">
    <citation type="submission" date="2020-11" db="EMBL/GenBank/DDBJ databases">
        <authorList>
            <person name="McCartney M.A."/>
            <person name="Auch B."/>
            <person name="Kono T."/>
            <person name="Mallez S."/>
            <person name="Becker A."/>
            <person name="Gohl D.M."/>
            <person name="Silverstein K.A.T."/>
            <person name="Koren S."/>
            <person name="Bechman K.B."/>
            <person name="Herman A."/>
            <person name="Abrahante J.E."/>
            <person name="Garbe J."/>
        </authorList>
    </citation>
    <scope>NUCLEOTIDE SEQUENCE</scope>
    <source>
        <strain evidence="9">Duluth1</strain>
        <tissue evidence="9">Whole animal</tissue>
    </source>
</reference>
<dbReference type="InterPro" id="IPR036817">
    <property type="entry name" value="Transthyretin/HIU_hydrolase_sf"/>
</dbReference>
<evidence type="ECO:0000313" key="10">
    <source>
        <dbReference type="Proteomes" id="UP000828390"/>
    </source>
</evidence>
<dbReference type="GO" id="GO:0033971">
    <property type="term" value="F:hydroxyisourate hydrolase activity"/>
    <property type="evidence" value="ECO:0007669"/>
    <property type="project" value="UniProtKB-EC"/>
</dbReference>
<dbReference type="EC" id="3.5.2.17" evidence="5"/>
<dbReference type="InterPro" id="IPR014306">
    <property type="entry name" value="Hydroxyisourate_hydrolase"/>
</dbReference>
<evidence type="ECO:0000256" key="1">
    <source>
        <dbReference type="ARBA" id="ARBA00001043"/>
    </source>
</evidence>
<dbReference type="Gene3D" id="2.60.40.180">
    <property type="entry name" value="Transthyretin/hydroxyisourate hydrolase domain"/>
    <property type="match status" value="1"/>
</dbReference>
<dbReference type="SUPFAM" id="SSF49472">
    <property type="entry name" value="Transthyretin (synonym: prealbumin)"/>
    <property type="match status" value="1"/>
</dbReference>
<dbReference type="Proteomes" id="UP000828390">
    <property type="component" value="Unassembled WGS sequence"/>
</dbReference>
<evidence type="ECO:0000313" key="9">
    <source>
        <dbReference type="EMBL" id="KAH3841548.1"/>
    </source>
</evidence>
<feature type="domain" description="Transthyretin/hydroxyisourate hydrolase" evidence="8">
    <location>
        <begin position="63"/>
        <end position="182"/>
    </location>
</feature>
<sequence length="280" mass="31519">MPWCDGDTVISRVADVNMQTEEEKVTIIRLHDVGTDNIATDKNIHGNPTGRLKTYVKHLTMADTVPPLTTHVLDTSNGLPAANVAMVLYIQNAQNAFDLVEKGKTNNDGRGGFLRGSKWQPGVYKLHFDTDGYFRNQNTSGFYPYVEVVFRIVDPSQHYHVNRLVKGSLSRLHNVALCWPHHITDVLYVRWANRIAVDVNLVIYWFPVLPGEHHKRGYNPQRPVRLDNTGLSRVPIAIALHERLPSQIAGGCLTDVSPVRNEMIKKQINRENATANKSLA</sequence>
<dbReference type="PRINTS" id="PR00189">
    <property type="entry name" value="TRNSTHYRETIN"/>
</dbReference>
<comment type="catalytic activity">
    <reaction evidence="1">
        <text>5-hydroxyisourate + H2O = 5-hydroxy-2-oxo-4-ureido-2,5-dihydro-1H-imidazole-5-carboxylate + H(+)</text>
        <dbReference type="Rhea" id="RHEA:23736"/>
        <dbReference type="ChEBI" id="CHEBI:15377"/>
        <dbReference type="ChEBI" id="CHEBI:15378"/>
        <dbReference type="ChEBI" id="CHEBI:18072"/>
        <dbReference type="ChEBI" id="CHEBI:58639"/>
        <dbReference type="EC" id="3.5.2.17"/>
    </reaction>
</comment>
<dbReference type="InterPro" id="IPR023416">
    <property type="entry name" value="Transthyretin/HIU_hydrolase_d"/>
</dbReference>
<comment type="similarity">
    <text evidence="3">Belongs to the transthyretin family. 5-hydroxyisourate hydrolase subfamily.</text>
</comment>
<dbReference type="AlphaFoldDB" id="A0A9D4KL55"/>
<dbReference type="GO" id="GO:0006144">
    <property type="term" value="P:purine nucleobase metabolic process"/>
    <property type="evidence" value="ECO:0007669"/>
    <property type="project" value="UniProtKB-KW"/>
</dbReference>
<evidence type="ECO:0000256" key="7">
    <source>
        <dbReference type="ARBA" id="ARBA00022801"/>
    </source>
</evidence>
<evidence type="ECO:0000256" key="6">
    <source>
        <dbReference type="ARBA" id="ARBA00022631"/>
    </source>
</evidence>
<comment type="caution">
    <text evidence="9">The sequence shown here is derived from an EMBL/GenBank/DDBJ whole genome shotgun (WGS) entry which is preliminary data.</text>
</comment>
<keyword evidence="10" id="KW-1185">Reference proteome</keyword>
<dbReference type="SMART" id="SM00095">
    <property type="entry name" value="TR_THY"/>
    <property type="match status" value="1"/>
</dbReference>
<gene>
    <name evidence="9" type="ORF">DPMN_115014</name>
</gene>
<reference evidence="9" key="1">
    <citation type="journal article" date="2019" name="bioRxiv">
        <title>The Genome of the Zebra Mussel, Dreissena polymorpha: A Resource for Invasive Species Research.</title>
        <authorList>
            <person name="McCartney M.A."/>
            <person name="Auch B."/>
            <person name="Kono T."/>
            <person name="Mallez S."/>
            <person name="Zhang Y."/>
            <person name="Obille A."/>
            <person name="Becker A."/>
            <person name="Abrahante J.E."/>
            <person name="Garbe J."/>
            <person name="Badalamenti J.P."/>
            <person name="Herman A."/>
            <person name="Mangelson H."/>
            <person name="Liachko I."/>
            <person name="Sullivan S."/>
            <person name="Sone E.D."/>
            <person name="Koren S."/>
            <person name="Silverstein K.A.T."/>
            <person name="Beckman K.B."/>
            <person name="Gohl D.M."/>
        </authorList>
    </citation>
    <scope>NUCLEOTIDE SEQUENCE</scope>
    <source>
        <strain evidence="9">Duluth1</strain>
        <tissue evidence="9">Whole animal</tissue>
    </source>
</reference>
<keyword evidence="6" id="KW-0659">Purine metabolism</keyword>
<evidence type="ECO:0000256" key="5">
    <source>
        <dbReference type="ARBA" id="ARBA00012609"/>
    </source>
</evidence>
<name>A0A9D4KL55_DREPO</name>